<proteinExistence type="predicted"/>
<organism evidence="2 3">
    <name type="scientific">Mucilaginibacter terrae</name>
    <dbReference type="NCBI Taxonomy" id="1955052"/>
    <lineage>
        <taxon>Bacteria</taxon>
        <taxon>Pseudomonadati</taxon>
        <taxon>Bacteroidota</taxon>
        <taxon>Sphingobacteriia</taxon>
        <taxon>Sphingobacteriales</taxon>
        <taxon>Sphingobacteriaceae</taxon>
        <taxon>Mucilaginibacter</taxon>
    </lineage>
</organism>
<comment type="caution">
    <text evidence="2">The sequence shown here is derived from an EMBL/GenBank/DDBJ whole genome shotgun (WGS) entry which is preliminary data.</text>
</comment>
<evidence type="ECO:0000313" key="3">
    <source>
        <dbReference type="Proteomes" id="UP001258315"/>
    </source>
</evidence>
<name>A0ABU3GT82_9SPHI</name>
<feature type="signal peptide" evidence="1">
    <location>
        <begin position="1"/>
        <end position="19"/>
    </location>
</feature>
<keyword evidence="1" id="KW-0732">Signal</keyword>
<dbReference type="EMBL" id="JAVLVU010000001">
    <property type="protein sequence ID" value="MDT3402994.1"/>
    <property type="molecule type" value="Genomic_DNA"/>
</dbReference>
<accession>A0ABU3GT82</accession>
<evidence type="ECO:0000313" key="2">
    <source>
        <dbReference type="EMBL" id="MDT3402994.1"/>
    </source>
</evidence>
<sequence length="188" mass="20480">MKKFFITLSIVITAITANAQKLVPQIKTGTILNYTAHARAMGQTVPAFLTITQFEAPLRMKWAIGPLGSGTFEISAKAIQSGTKMALREPGYEEITKLKDNETIAFISKDTFTSLTTNKAFELNGQKFIVVTDAAPAFTLGDKEVDTFYATTANGKTKIWILNNPDFPLVCKIEGAPQGIDLSLNSVQ</sequence>
<reference evidence="3" key="1">
    <citation type="submission" date="2023-07" db="EMBL/GenBank/DDBJ databases">
        <title>Functional and genomic diversity of the sorghum phyllosphere microbiome.</title>
        <authorList>
            <person name="Shade A."/>
        </authorList>
    </citation>
    <scope>NUCLEOTIDE SEQUENCE [LARGE SCALE GENOMIC DNA]</scope>
    <source>
        <strain evidence="3">SORGH_AS_0422</strain>
    </source>
</reference>
<protein>
    <submittedName>
        <fullName evidence="2">Uncharacterized protein</fullName>
    </submittedName>
</protein>
<evidence type="ECO:0000256" key="1">
    <source>
        <dbReference type="SAM" id="SignalP"/>
    </source>
</evidence>
<dbReference type="Proteomes" id="UP001258315">
    <property type="component" value="Unassembled WGS sequence"/>
</dbReference>
<gene>
    <name evidence="2" type="ORF">QE417_002066</name>
</gene>
<dbReference type="RefSeq" id="WP_311949703.1">
    <property type="nucleotide sequence ID" value="NZ_JAVLVU010000001.1"/>
</dbReference>
<feature type="chain" id="PRO_5047061412" evidence="1">
    <location>
        <begin position="20"/>
        <end position="188"/>
    </location>
</feature>
<keyword evidence="3" id="KW-1185">Reference proteome</keyword>